<evidence type="ECO:0000313" key="2">
    <source>
        <dbReference type="Proteomes" id="UP000636479"/>
    </source>
</evidence>
<comment type="caution">
    <text evidence="1">The sequence shown here is derived from an EMBL/GenBank/DDBJ whole genome shotgun (WGS) entry which is preliminary data.</text>
</comment>
<dbReference type="Proteomes" id="UP000636479">
    <property type="component" value="Unassembled WGS sequence"/>
</dbReference>
<accession>A0A8H6SRF1</accession>
<keyword evidence="2" id="KW-1185">Reference proteome</keyword>
<protein>
    <recommendedName>
        <fullName evidence="3">F-box domain-containing protein</fullName>
    </recommendedName>
</protein>
<dbReference type="InterPro" id="IPR032675">
    <property type="entry name" value="LRR_dom_sf"/>
</dbReference>
<dbReference type="RefSeq" id="XP_037221011.1">
    <property type="nucleotide sequence ID" value="XM_037363090.1"/>
</dbReference>
<evidence type="ECO:0008006" key="3">
    <source>
        <dbReference type="Google" id="ProtNLM"/>
    </source>
</evidence>
<gene>
    <name evidence="1" type="ORF">MIND_00635200</name>
</gene>
<dbReference type="SUPFAM" id="SSF52047">
    <property type="entry name" value="RNI-like"/>
    <property type="match status" value="1"/>
</dbReference>
<organism evidence="1 2">
    <name type="scientific">Mycena indigotica</name>
    <dbReference type="NCBI Taxonomy" id="2126181"/>
    <lineage>
        <taxon>Eukaryota</taxon>
        <taxon>Fungi</taxon>
        <taxon>Dikarya</taxon>
        <taxon>Basidiomycota</taxon>
        <taxon>Agaricomycotina</taxon>
        <taxon>Agaricomycetes</taxon>
        <taxon>Agaricomycetidae</taxon>
        <taxon>Agaricales</taxon>
        <taxon>Marasmiineae</taxon>
        <taxon>Mycenaceae</taxon>
        <taxon>Mycena</taxon>
    </lineage>
</organism>
<dbReference type="EMBL" id="JACAZF010000005">
    <property type="protein sequence ID" value="KAF7304039.1"/>
    <property type="molecule type" value="Genomic_DNA"/>
</dbReference>
<sequence length="530" mass="58623">MTHRRSRSHPRFLFPCAMTDILQNPARPPRSVVTLPLPLPPPSVERQMPAPCPIILLPPEVLGEIFMLCLPTTHNAVLSGDAAPLLLGRVCGTWRATAWALPALWTSLHVAVEHVRTRRGADTAVEDWLRRARQLPLALSVVYDADARAGQQSREINKSFIAWLLRLCAGGLAMLQIVEPKTGAPLLANTPGLELIGNLRVLRLKSGTIRWPPLAHYTDLWGLPHVTALALDLQRESSRGERDFGPQLLNLPLRWGQLTCLALRDEVQLSVIAALLRRMPQLRRLVFHRDFFEAAGAVPWPDERLTHTALEALIVLGWKRTSGRDVADFFNDAVSLPNLRRLRLSATQTDDIMLPAGIGALFPRLARLSLAADSFSPDALRAALADADLRTLVALVIRYDLGPWRWTMPRLLALLAVPGRMPLLADLWLDATSLPGDVAPLLARILSARAGVLRAIHVRQTVGMLTEEWDLWAAAGPGLSPGVELHEVWTEDEPLLFGPLGQYRSGSPEEEPDASPWDGLKEVGMEWMHV</sequence>
<evidence type="ECO:0000313" key="1">
    <source>
        <dbReference type="EMBL" id="KAF7304039.1"/>
    </source>
</evidence>
<dbReference type="AlphaFoldDB" id="A0A8H6SRF1"/>
<proteinExistence type="predicted"/>
<dbReference type="Gene3D" id="3.80.10.10">
    <property type="entry name" value="Ribonuclease Inhibitor"/>
    <property type="match status" value="1"/>
</dbReference>
<reference evidence="1" key="1">
    <citation type="submission" date="2020-05" db="EMBL/GenBank/DDBJ databases">
        <title>Mycena genomes resolve the evolution of fungal bioluminescence.</title>
        <authorList>
            <person name="Tsai I.J."/>
        </authorList>
    </citation>
    <scope>NUCLEOTIDE SEQUENCE</scope>
    <source>
        <strain evidence="1">171206Taipei</strain>
    </source>
</reference>
<name>A0A8H6SRF1_9AGAR</name>
<dbReference type="OrthoDB" id="3000305at2759"/>
<dbReference type="GeneID" id="59345606"/>